<keyword evidence="6" id="KW-1185">Reference proteome</keyword>
<dbReference type="Proteomes" id="UP001311799">
    <property type="component" value="Unassembled WGS sequence"/>
</dbReference>
<keyword evidence="2" id="KW-0862">Zinc</keyword>
<dbReference type="SUPFAM" id="SSF57845">
    <property type="entry name" value="B-box zinc-binding domain"/>
    <property type="match status" value="1"/>
</dbReference>
<dbReference type="GO" id="GO:0008270">
    <property type="term" value="F:zinc ion binding"/>
    <property type="evidence" value="ECO:0007669"/>
    <property type="project" value="UniProtKB-KW"/>
</dbReference>
<organism evidence="5 6">
    <name type="scientific">Cryptosporidium xiaoi</name>
    <dbReference type="NCBI Taxonomy" id="659607"/>
    <lineage>
        <taxon>Eukaryota</taxon>
        <taxon>Sar</taxon>
        <taxon>Alveolata</taxon>
        <taxon>Apicomplexa</taxon>
        <taxon>Conoidasida</taxon>
        <taxon>Coccidia</taxon>
        <taxon>Eucoccidiorida</taxon>
        <taxon>Eimeriorina</taxon>
        <taxon>Cryptosporidiidae</taxon>
        <taxon>Cryptosporidium</taxon>
    </lineage>
</organism>
<evidence type="ECO:0000313" key="6">
    <source>
        <dbReference type="Proteomes" id="UP001311799"/>
    </source>
</evidence>
<proteinExistence type="predicted"/>
<dbReference type="SMART" id="SM00336">
    <property type="entry name" value="BBOX"/>
    <property type="match status" value="1"/>
</dbReference>
<evidence type="ECO:0000256" key="1">
    <source>
        <dbReference type="ARBA" id="ARBA00022723"/>
    </source>
</evidence>
<evidence type="ECO:0000313" key="5">
    <source>
        <dbReference type="EMBL" id="KAK6591145.1"/>
    </source>
</evidence>
<gene>
    <name evidence="5" type="ORF">RS030_101609</name>
</gene>
<protein>
    <submittedName>
        <fullName evidence="5">B-box zinc finger domain containing</fullName>
    </submittedName>
</protein>
<evidence type="ECO:0000256" key="3">
    <source>
        <dbReference type="PROSITE-ProRule" id="PRU00024"/>
    </source>
</evidence>
<comment type="caution">
    <text evidence="5">The sequence shown here is derived from an EMBL/GenBank/DDBJ whole genome shotgun (WGS) entry which is preliminary data.</text>
</comment>
<dbReference type="CDD" id="cd19756">
    <property type="entry name" value="Bbox2"/>
    <property type="match status" value="1"/>
</dbReference>
<feature type="domain" description="B box-type" evidence="4">
    <location>
        <begin position="249"/>
        <end position="296"/>
    </location>
</feature>
<dbReference type="PROSITE" id="PS50119">
    <property type="entry name" value="ZF_BBOX"/>
    <property type="match status" value="2"/>
</dbReference>
<feature type="domain" description="B box-type" evidence="4">
    <location>
        <begin position="197"/>
        <end position="244"/>
    </location>
</feature>
<dbReference type="EMBL" id="JAWDEY010000001">
    <property type="protein sequence ID" value="KAK6591145.1"/>
    <property type="molecule type" value="Genomic_DNA"/>
</dbReference>
<dbReference type="InterPro" id="IPR049808">
    <property type="entry name" value="CONSTANS-like_Bbox1"/>
</dbReference>
<name>A0AAV9Y3D3_9CRYT</name>
<accession>A0AAV9Y3D3</accession>
<keyword evidence="1" id="KW-0479">Metal-binding</keyword>
<dbReference type="AlphaFoldDB" id="A0AAV9Y3D3"/>
<dbReference type="PANTHER" id="PTHR31717">
    <property type="entry name" value="ZINC FINGER PROTEIN CONSTANS-LIKE 10"/>
    <property type="match status" value="1"/>
</dbReference>
<dbReference type="PANTHER" id="PTHR31717:SF45">
    <property type="entry name" value="ZINC FINGER PROTEIN CONSTANS-LIKE 14-RELATED"/>
    <property type="match status" value="1"/>
</dbReference>
<dbReference type="CDD" id="cd19821">
    <property type="entry name" value="Bbox1_BBX-like"/>
    <property type="match status" value="1"/>
</dbReference>
<dbReference type="Gene3D" id="3.30.160.60">
    <property type="entry name" value="Classic Zinc Finger"/>
    <property type="match status" value="1"/>
</dbReference>
<reference evidence="5 6" key="1">
    <citation type="submission" date="2023-10" db="EMBL/GenBank/DDBJ databases">
        <title>Comparative genomics analysis reveals potential genetic determinants of host preference in Cryptosporidium xiaoi.</title>
        <authorList>
            <person name="Xiao L."/>
            <person name="Li J."/>
        </authorList>
    </citation>
    <scope>NUCLEOTIDE SEQUENCE [LARGE SCALE GENOMIC DNA]</scope>
    <source>
        <strain evidence="5 6">52996</strain>
    </source>
</reference>
<evidence type="ECO:0000259" key="4">
    <source>
        <dbReference type="PROSITE" id="PS50119"/>
    </source>
</evidence>
<keyword evidence="3" id="KW-0863">Zinc-finger</keyword>
<evidence type="ECO:0000256" key="2">
    <source>
        <dbReference type="ARBA" id="ARBA00022833"/>
    </source>
</evidence>
<dbReference type="InterPro" id="IPR000315">
    <property type="entry name" value="Znf_B-box"/>
</dbReference>
<sequence>MLEEKVVEVVPELIDDAFVLSRCEYMIQLSFYTPDLHITRAWSLITREQRNSFNSYASNLGGHVIQSIYDLSELPMNQNFETIFGENKIALNSKKMIFKNGALPPPNGFDSNPMGVYRFLVFTLALGPILIVDEADGMRSSIPFPPGYMCKTWQNPDVKHVPSSQSSFTANYQVKFCDQILPTMLVEVEFKPLRIEISQPICEMCEINISTLYCESDKAHLCASCDEYHHSSSRLLSKHQRVPVSQSPYQFGFCPHHSTERIDSVCVNCYIPLCPHCILIGQHSSGDAAEHILISTTDAIRMAYSGVSQSDLELHKRKRQLVEYLSSRHDHINDIRSNYDDIQERIELASKSLLQQLVALRERKMSFIMSIKRQLLTELLLIEWMEAFFAHLRLALLPSDFLVYSHRHDLVCSHFFDGKSNILVNNSVIPSWVHEKFFVDGGFNVVSRSNEANELLDLFKIEQYETENEAIKDDNDTINSENNDLISKDVSNLSSSKERSIINSITKYEENANAKWDEFDRGDLCNDKVFNLSGENLPLEQKLLTAEEYNSCKLPAFSIMEIRESNEILLNNKVDSNIKYPILRKSKLTPQMKDLVNKIDGTLDYKNYYGNSSVLNYQNHTDELLDNIILMVKSKLDISEKHDNDYDYIWSTITSETINNDKHNLENKKVVDNIINSRTFVESSISNGEIKSSYIWNPSVERPIKLSQKYWGYLVGNNYELLIALLHSAPVIKRKMLIQDIFNISIYMQSFDHLFYSLLHFEINFLSNIPIDTMLISSSTINDFFHIIFRVSNLNTVDRSFLVQQMQISLLNILNLEKGPYSTIIGKKVKLNMNINKVENEIEGDIIDQSQLDGEQILFEEKIYTIVETFIKHLVSIDIKTIPNTIRGIMYGIVDTIDSISSDAYLLKSENKANKLPSKTHRVTKYCTNGSISFCCQVLLNHYIVPRLSNIISSINYSLIKEENSDYSKVTEKNDIVARIQCFRRAISGISIYVWEPVMNTSNESLNSIESKYRQLGLEIFAWMQNILTKPRLNSPITFSIHGMPKRGINSTTNIGDYMIWLDNALRNDKLKSDGGMTQKDVLRCEHFENLLSLAFKGMKGELI</sequence>